<sequence>MADFRSASMWLSSSLDRNPFDFVVCIMLEKNVCHTSHPNLESLQTAIMITRDAMDRQELPIYLPAF</sequence>
<accession>A0A0K2TU49</accession>
<dbReference type="AlphaFoldDB" id="A0A0K2TU49"/>
<proteinExistence type="predicted"/>
<dbReference type="EMBL" id="HACA01012173">
    <property type="protein sequence ID" value="CDW29534.1"/>
    <property type="molecule type" value="Transcribed_RNA"/>
</dbReference>
<reference evidence="1" key="1">
    <citation type="submission" date="2014-05" db="EMBL/GenBank/DDBJ databases">
        <authorList>
            <person name="Chronopoulou M."/>
        </authorList>
    </citation>
    <scope>NUCLEOTIDE SEQUENCE</scope>
    <source>
        <tissue evidence="1">Whole organism</tissue>
    </source>
</reference>
<evidence type="ECO:0000313" key="1">
    <source>
        <dbReference type="EMBL" id="CDW29534.1"/>
    </source>
</evidence>
<protein>
    <submittedName>
        <fullName evidence="1">Uncharacterized protein</fullName>
    </submittedName>
</protein>
<name>A0A0K2TU49_LEPSM</name>
<organism evidence="1">
    <name type="scientific">Lepeophtheirus salmonis</name>
    <name type="common">Salmon louse</name>
    <name type="synonym">Caligus salmonis</name>
    <dbReference type="NCBI Taxonomy" id="72036"/>
    <lineage>
        <taxon>Eukaryota</taxon>
        <taxon>Metazoa</taxon>
        <taxon>Ecdysozoa</taxon>
        <taxon>Arthropoda</taxon>
        <taxon>Crustacea</taxon>
        <taxon>Multicrustacea</taxon>
        <taxon>Hexanauplia</taxon>
        <taxon>Copepoda</taxon>
        <taxon>Siphonostomatoida</taxon>
        <taxon>Caligidae</taxon>
        <taxon>Lepeophtheirus</taxon>
    </lineage>
</organism>